<dbReference type="EMBL" id="NVOI01000066">
    <property type="protein sequence ID" value="PGG89702.1"/>
    <property type="molecule type" value="Genomic_DNA"/>
</dbReference>
<sequence length="85" mass="9913">MSTIYNDSYTRQAIDIRKWINDNVMTTPEAIELLGISRARMSHMIKNGKIVPIKKLGCVSLFLREDLEKKKEELILLRAKYQPYA</sequence>
<protein>
    <submittedName>
        <fullName evidence="2">DNA-binding protein</fullName>
    </submittedName>
</protein>
<dbReference type="RefSeq" id="WP_002169473.1">
    <property type="nucleotide sequence ID" value="NZ_NUCI01000191.1"/>
</dbReference>
<dbReference type="InterPro" id="IPR010982">
    <property type="entry name" value="Lambda_DNA-bd_dom_sf"/>
</dbReference>
<evidence type="ECO:0000259" key="1">
    <source>
        <dbReference type="Pfam" id="PF12728"/>
    </source>
</evidence>
<dbReference type="Proteomes" id="UP000225320">
    <property type="component" value="Unassembled WGS sequence"/>
</dbReference>
<gene>
    <name evidence="2" type="ORF">CON73_17730</name>
</gene>
<dbReference type="Pfam" id="PF12728">
    <property type="entry name" value="HTH_17"/>
    <property type="match status" value="1"/>
</dbReference>
<evidence type="ECO:0000313" key="2">
    <source>
        <dbReference type="EMBL" id="PGG89702.1"/>
    </source>
</evidence>
<reference evidence="2 3" key="1">
    <citation type="submission" date="2017-09" db="EMBL/GenBank/DDBJ databases">
        <title>Large-scale bioinformatics analysis of Bacillus genomes uncovers conserved roles of natural products in bacterial physiology.</title>
        <authorList>
            <consortium name="Agbiome Team Llc"/>
            <person name="Bleich R.M."/>
            <person name="Grubbs K.J."/>
            <person name="Santa Maria K.C."/>
            <person name="Allen S.E."/>
            <person name="Farag S."/>
            <person name="Shank E.A."/>
            <person name="Bowers A."/>
        </authorList>
    </citation>
    <scope>NUCLEOTIDE SEQUENCE [LARGE SCALE GENOMIC DNA]</scope>
    <source>
        <strain evidence="2 3">AFS094862</strain>
    </source>
</reference>
<accession>A0A2B5CDM3</accession>
<evidence type="ECO:0000313" key="3">
    <source>
        <dbReference type="Proteomes" id="UP000225320"/>
    </source>
</evidence>
<comment type="caution">
    <text evidence="2">The sequence shown here is derived from an EMBL/GenBank/DDBJ whole genome shotgun (WGS) entry which is preliminary data.</text>
</comment>
<proteinExistence type="predicted"/>
<dbReference type="Gene3D" id="1.10.260.40">
    <property type="entry name" value="lambda repressor-like DNA-binding domains"/>
    <property type="match status" value="1"/>
</dbReference>
<keyword evidence="2" id="KW-0238">DNA-binding</keyword>
<dbReference type="InterPro" id="IPR041657">
    <property type="entry name" value="HTH_17"/>
</dbReference>
<name>A0A2B5CDM3_9BACI</name>
<organism evidence="2 3">
    <name type="scientific">Bacillus toyonensis</name>
    <dbReference type="NCBI Taxonomy" id="155322"/>
    <lineage>
        <taxon>Bacteria</taxon>
        <taxon>Bacillati</taxon>
        <taxon>Bacillota</taxon>
        <taxon>Bacilli</taxon>
        <taxon>Bacillales</taxon>
        <taxon>Bacillaceae</taxon>
        <taxon>Bacillus</taxon>
        <taxon>Bacillus cereus group</taxon>
    </lineage>
</organism>
<feature type="domain" description="Helix-turn-helix" evidence="1">
    <location>
        <begin position="24"/>
        <end position="69"/>
    </location>
</feature>
<dbReference type="AlphaFoldDB" id="A0A2B5CDM3"/>
<dbReference type="GO" id="GO:0003677">
    <property type="term" value="F:DNA binding"/>
    <property type="evidence" value="ECO:0007669"/>
    <property type="project" value="UniProtKB-KW"/>
</dbReference>